<dbReference type="EMBL" id="BAAAYK010000038">
    <property type="protein sequence ID" value="GAA3356540.1"/>
    <property type="molecule type" value="Genomic_DNA"/>
</dbReference>
<dbReference type="EMBL" id="BAAAYK010000017">
    <property type="protein sequence ID" value="GAA3353495.1"/>
    <property type="molecule type" value="Genomic_DNA"/>
</dbReference>
<name>A0ABP6RMG4_9PSEU</name>
<sequence>MNAPTDRFAPAPLAWITSEWCSTWHLCGRTTRGTVLVASCGHPLSGRMSRVFDRPPPLDTRQVCQACVAATSTRPSSVRFPVLEDALVVMAERRSSRATTPPAPDPPITWPDTDPDAPGTRADMRPLWIVPRVERLSTARAA</sequence>
<evidence type="ECO:0000313" key="4">
    <source>
        <dbReference type="Proteomes" id="UP001500483"/>
    </source>
</evidence>
<proteinExistence type="predicted"/>
<reference evidence="2" key="1">
    <citation type="journal article" date="2014" name="Int. J. Syst. Evol. Microbiol.">
        <title>Complete genome of a new Firmicutes species belonging to the dominant human colonic microbiota ('Ruminococcus bicirculans') reveals two chromosomes and a selective capacity to utilize plant glucans.</title>
        <authorList>
            <consortium name="NISC Comparative Sequencing Program"/>
            <person name="Wegmann U."/>
            <person name="Louis P."/>
            <person name="Goesmann A."/>
            <person name="Henrissat B."/>
            <person name="Duncan S.H."/>
            <person name="Flint H.J."/>
        </authorList>
    </citation>
    <scope>NUCLEOTIDE SEQUENCE</scope>
    <source>
        <strain evidence="2">JCM 9687</strain>
    </source>
</reference>
<keyword evidence="4" id="KW-1185">Reference proteome</keyword>
<evidence type="ECO:0000256" key="1">
    <source>
        <dbReference type="SAM" id="MobiDB-lite"/>
    </source>
</evidence>
<evidence type="ECO:0000313" key="3">
    <source>
        <dbReference type="EMBL" id="GAA3356540.1"/>
    </source>
</evidence>
<gene>
    <name evidence="2" type="ORF">GCM10020366_07000</name>
    <name evidence="3" type="ORF">GCM10020366_20960</name>
</gene>
<comment type="caution">
    <text evidence="2">The sequence shown here is derived from an EMBL/GenBank/DDBJ whole genome shotgun (WGS) entry which is preliminary data.</text>
</comment>
<organism evidence="2 4">
    <name type="scientific">Saccharopolyspora gregorii</name>
    <dbReference type="NCBI Taxonomy" id="33914"/>
    <lineage>
        <taxon>Bacteria</taxon>
        <taxon>Bacillati</taxon>
        <taxon>Actinomycetota</taxon>
        <taxon>Actinomycetes</taxon>
        <taxon>Pseudonocardiales</taxon>
        <taxon>Pseudonocardiaceae</taxon>
        <taxon>Saccharopolyspora</taxon>
    </lineage>
</organism>
<feature type="region of interest" description="Disordered" evidence="1">
    <location>
        <begin position="92"/>
        <end position="124"/>
    </location>
</feature>
<reference evidence="4" key="2">
    <citation type="journal article" date="2019" name="Int. J. Syst. Evol. Microbiol.">
        <title>The Global Catalogue of Microorganisms (GCM) 10K type strain sequencing project: providing services to taxonomists for standard genome sequencing and annotation.</title>
        <authorList>
            <consortium name="The Broad Institute Genomics Platform"/>
            <consortium name="The Broad Institute Genome Sequencing Center for Infectious Disease"/>
            <person name="Wu L."/>
            <person name="Ma J."/>
        </authorList>
    </citation>
    <scope>NUCLEOTIDE SEQUENCE [LARGE SCALE GENOMIC DNA]</scope>
    <source>
        <strain evidence="4">JCM 9687</strain>
    </source>
</reference>
<protein>
    <submittedName>
        <fullName evidence="2">Uncharacterized protein</fullName>
    </submittedName>
</protein>
<dbReference type="RefSeq" id="WP_258348185.1">
    <property type="nucleotide sequence ID" value="NZ_BAAAYK010000017.1"/>
</dbReference>
<dbReference type="Proteomes" id="UP001500483">
    <property type="component" value="Unassembled WGS sequence"/>
</dbReference>
<reference evidence="2" key="3">
    <citation type="submission" date="2023-12" db="EMBL/GenBank/DDBJ databases">
        <authorList>
            <person name="Sun Q."/>
            <person name="Inoue M."/>
        </authorList>
    </citation>
    <scope>NUCLEOTIDE SEQUENCE</scope>
    <source>
        <strain evidence="2">JCM 9687</strain>
    </source>
</reference>
<accession>A0ABP6RMG4</accession>
<evidence type="ECO:0000313" key="2">
    <source>
        <dbReference type="EMBL" id="GAA3353495.1"/>
    </source>
</evidence>